<gene>
    <name evidence="1" type="ORF">Q5P01_010116</name>
</gene>
<proteinExistence type="predicted"/>
<comment type="caution">
    <text evidence="1">The sequence shown here is derived from an EMBL/GenBank/DDBJ whole genome shotgun (WGS) entry which is preliminary data.</text>
</comment>
<name>A0AA88MZ71_CHASR</name>
<dbReference type="EMBL" id="JAUPFM010000007">
    <property type="protein sequence ID" value="KAK2847117.1"/>
    <property type="molecule type" value="Genomic_DNA"/>
</dbReference>
<evidence type="ECO:0000313" key="2">
    <source>
        <dbReference type="Proteomes" id="UP001187415"/>
    </source>
</evidence>
<reference evidence="1" key="1">
    <citation type="submission" date="2023-07" db="EMBL/GenBank/DDBJ databases">
        <title>Chromosome-level Genome Assembly of Striped Snakehead (Channa striata).</title>
        <authorList>
            <person name="Liu H."/>
        </authorList>
    </citation>
    <scope>NUCLEOTIDE SEQUENCE</scope>
    <source>
        <strain evidence="1">Gz</strain>
        <tissue evidence="1">Muscle</tissue>
    </source>
</reference>
<sequence>MMEEYTRPLTIEETGKVTLCLCLSLCGEPTWSSFFPEHRNTVCKKQSFLLKDVGGNVSEEQQQKNQINVDTNCQYSQRSCYKFCLWITILHILWASHFPRKVSLSTSHGDMRYRFLFCFQRLVSLELLGESAKHALRPTMVLCCTQF</sequence>
<organism evidence="1 2">
    <name type="scientific">Channa striata</name>
    <name type="common">Snakehead murrel</name>
    <name type="synonym">Ophicephalus striatus</name>
    <dbReference type="NCBI Taxonomy" id="64152"/>
    <lineage>
        <taxon>Eukaryota</taxon>
        <taxon>Metazoa</taxon>
        <taxon>Chordata</taxon>
        <taxon>Craniata</taxon>
        <taxon>Vertebrata</taxon>
        <taxon>Euteleostomi</taxon>
        <taxon>Actinopterygii</taxon>
        <taxon>Neopterygii</taxon>
        <taxon>Teleostei</taxon>
        <taxon>Neoteleostei</taxon>
        <taxon>Acanthomorphata</taxon>
        <taxon>Anabantaria</taxon>
        <taxon>Anabantiformes</taxon>
        <taxon>Channoidei</taxon>
        <taxon>Channidae</taxon>
        <taxon>Channa</taxon>
    </lineage>
</organism>
<keyword evidence="2" id="KW-1185">Reference proteome</keyword>
<dbReference type="AlphaFoldDB" id="A0AA88MZ71"/>
<evidence type="ECO:0000313" key="1">
    <source>
        <dbReference type="EMBL" id="KAK2847117.1"/>
    </source>
</evidence>
<dbReference type="Proteomes" id="UP001187415">
    <property type="component" value="Unassembled WGS sequence"/>
</dbReference>
<accession>A0AA88MZ71</accession>
<protein>
    <submittedName>
        <fullName evidence="1">Uncharacterized protein</fullName>
    </submittedName>
</protein>